<protein>
    <submittedName>
        <fullName evidence="4">PP2C family protein-serine/threonine phosphatase</fullName>
        <ecNumber evidence="4">3.1.3.16</ecNumber>
    </submittedName>
</protein>
<dbReference type="SUPFAM" id="SSF81606">
    <property type="entry name" value="PP2C-like"/>
    <property type="match status" value="1"/>
</dbReference>
<feature type="modified residue" description="4-aspartylphosphate" evidence="2">
    <location>
        <position position="71"/>
    </location>
</feature>
<dbReference type="SMART" id="SM00331">
    <property type="entry name" value="PP2C_SIG"/>
    <property type="match status" value="1"/>
</dbReference>
<dbReference type="SMART" id="SM00448">
    <property type="entry name" value="REC"/>
    <property type="match status" value="1"/>
</dbReference>
<proteinExistence type="predicted"/>
<evidence type="ECO:0000256" key="2">
    <source>
        <dbReference type="PROSITE-ProRule" id="PRU00169"/>
    </source>
</evidence>
<dbReference type="EC" id="3.1.3.16" evidence="4"/>
<evidence type="ECO:0000313" key="4">
    <source>
        <dbReference type="EMBL" id="MEW9920547.1"/>
    </source>
</evidence>
<sequence>MSQSEAISANVEVASKPAVPYRLLIVDDSRLQRRILCATLAGWGFDVTEAGSAEEALERCEEELPDIVLSDWVMPGMSGIEFCRRFRQMSGAEYGYFILLTSKSDRSEVAHGLDAGADDFLTKPVDSNELRARISVGERIIGVHRKLQENNRLVSATLNELKYVQDLLDKDLMEAKKLQQSLIRERHRDFDEGAVSLLLRSAGQVGGDLVGFFPADAGKLFLYALDVSGHGVCSALMTARLAGILSETSPDQNFALTKRAGGGYAAIGPSRVAECLNRLILKEIETEQYVTMALALVDLATGRVTVTQAGHPHPVVQRQDGSVIHTGSGGFPIGLIAGAEFREFELTLASGDRLMLLSDGVTECLAPDGRMLGEDGLSAIAERLQQVSGLKFFDALVWELGRFAGTEDFSDDVSGVLFEYLGPASARETPEE</sequence>
<dbReference type="InterPro" id="IPR001789">
    <property type="entry name" value="Sig_transdc_resp-reg_receiver"/>
</dbReference>
<dbReference type="InterPro" id="IPR052016">
    <property type="entry name" value="Bact_Sigma-Reg"/>
</dbReference>
<evidence type="ECO:0000313" key="5">
    <source>
        <dbReference type="Proteomes" id="UP001556098"/>
    </source>
</evidence>
<evidence type="ECO:0000256" key="1">
    <source>
        <dbReference type="ARBA" id="ARBA00022801"/>
    </source>
</evidence>
<dbReference type="Gene3D" id="3.40.50.2300">
    <property type="match status" value="1"/>
</dbReference>
<dbReference type="Pfam" id="PF07228">
    <property type="entry name" value="SpoIIE"/>
    <property type="match status" value="1"/>
</dbReference>
<keyword evidence="2" id="KW-0597">Phosphoprotein</keyword>
<dbReference type="SUPFAM" id="SSF52172">
    <property type="entry name" value="CheY-like"/>
    <property type="match status" value="1"/>
</dbReference>
<keyword evidence="5" id="KW-1185">Reference proteome</keyword>
<dbReference type="InterPro" id="IPR011006">
    <property type="entry name" value="CheY-like_superfamily"/>
</dbReference>
<keyword evidence="1 4" id="KW-0378">Hydrolase</keyword>
<dbReference type="PANTHER" id="PTHR43156">
    <property type="entry name" value="STAGE II SPORULATION PROTEIN E-RELATED"/>
    <property type="match status" value="1"/>
</dbReference>
<dbReference type="GO" id="GO:0004722">
    <property type="term" value="F:protein serine/threonine phosphatase activity"/>
    <property type="evidence" value="ECO:0007669"/>
    <property type="project" value="UniProtKB-EC"/>
</dbReference>
<dbReference type="Gene3D" id="3.60.40.10">
    <property type="entry name" value="PPM-type phosphatase domain"/>
    <property type="match status" value="1"/>
</dbReference>
<accession>A0ABV3RNK5</accession>
<dbReference type="RefSeq" id="WP_367878247.1">
    <property type="nucleotide sequence ID" value="NZ_JBFNXX010000009.1"/>
</dbReference>
<dbReference type="EMBL" id="JBFNXX010000009">
    <property type="protein sequence ID" value="MEW9920547.1"/>
    <property type="molecule type" value="Genomic_DNA"/>
</dbReference>
<dbReference type="PANTHER" id="PTHR43156:SF2">
    <property type="entry name" value="STAGE II SPORULATION PROTEIN E"/>
    <property type="match status" value="1"/>
</dbReference>
<comment type="caution">
    <text evidence="4">The sequence shown here is derived from an EMBL/GenBank/DDBJ whole genome shotgun (WGS) entry which is preliminary data.</text>
</comment>
<dbReference type="PROSITE" id="PS50110">
    <property type="entry name" value="RESPONSE_REGULATORY"/>
    <property type="match status" value="1"/>
</dbReference>
<evidence type="ECO:0000259" key="3">
    <source>
        <dbReference type="PROSITE" id="PS50110"/>
    </source>
</evidence>
<gene>
    <name evidence="4" type="ORF">AB2B41_13105</name>
</gene>
<dbReference type="InterPro" id="IPR036457">
    <property type="entry name" value="PPM-type-like_dom_sf"/>
</dbReference>
<dbReference type="Proteomes" id="UP001556098">
    <property type="component" value="Unassembled WGS sequence"/>
</dbReference>
<organism evidence="4 5">
    <name type="scientific">Sulfitobacter sediminis</name>
    <dbReference type="NCBI Taxonomy" id="3234186"/>
    <lineage>
        <taxon>Bacteria</taxon>
        <taxon>Pseudomonadati</taxon>
        <taxon>Pseudomonadota</taxon>
        <taxon>Alphaproteobacteria</taxon>
        <taxon>Rhodobacterales</taxon>
        <taxon>Roseobacteraceae</taxon>
        <taxon>Sulfitobacter</taxon>
    </lineage>
</organism>
<dbReference type="InterPro" id="IPR001932">
    <property type="entry name" value="PPM-type_phosphatase-like_dom"/>
</dbReference>
<reference evidence="4 5" key="1">
    <citation type="submission" date="2024-07" db="EMBL/GenBank/DDBJ databases">
        <title>Marimonas sp.nov., isolated from tidal-flat sediment.</title>
        <authorList>
            <person name="Jayan J.N."/>
            <person name="Lee S.S."/>
        </authorList>
    </citation>
    <scope>NUCLEOTIDE SEQUENCE [LARGE SCALE GENOMIC DNA]</scope>
    <source>
        <strain evidence="4 5">MJW-29</strain>
    </source>
</reference>
<feature type="domain" description="Response regulatory" evidence="3">
    <location>
        <begin position="22"/>
        <end position="138"/>
    </location>
</feature>
<name>A0ABV3RNK5_9RHOB</name>
<dbReference type="Pfam" id="PF00072">
    <property type="entry name" value="Response_reg"/>
    <property type="match status" value="1"/>
</dbReference>